<reference evidence="1" key="1">
    <citation type="journal article" date="2012" name="Nature">
        <title>The tomato genome sequence provides insights into fleshy fruit evolution.</title>
        <authorList>
            <consortium name="Tomato Genome Consortium"/>
        </authorList>
    </citation>
    <scope>NUCLEOTIDE SEQUENCE [LARGE SCALE GENOMIC DNA]</scope>
    <source>
        <strain evidence="1">cv. Heinz 1706</strain>
    </source>
</reference>
<dbReference type="EnsemblPlants" id="Solyc01g110684.1.1">
    <property type="protein sequence ID" value="Solyc01g110684.1.1"/>
    <property type="gene ID" value="Solyc01g110684.1"/>
</dbReference>
<dbReference type="Gramene" id="Solyc01g110684.1.1">
    <property type="protein sequence ID" value="Solyc01g110684.1.1"/>
    <property type="gene ID" value="Solyc01g110684.1"/>
</dbReference>
<name>A0A3Q7ETR2_SOLLC</name>
<protein>
    <submittedName>
        <fullName evidence="1">Uncharacterized protein</fullName>
    </submittedName>
</protein>
<proteinExistence type="predicted"/>
<dbReference type="InParanoid" id="A0A3Q7ETR2"/>
<accession>A0A3Q7ETR2</accession>
<reference evidence="1" key="2">
    <citation type="submission" date="2019-01" db="UniProtKB">
        <authorList>
            <consortium name="EnsemblPlants"/>
        </authorList>
    </citation>
    <scope>IDENTIFICATION</scope>
    <source>
        <strain evidence="1">cv. Heinz 1706</strain>
    </source>
</reference>
<dbReference type="Proteomes" id="UP000004994">
    <property type="component" value="Chromosome 1"/>
</dbReference>
<organism evidence="1">
    <name type="scientific">Solanum lycopersicum</name>
    <name type="common">Tomato</name>
    <name type="synonym">Lycopersicon esculentum</name>
    <dbReference type="NCBI Taxonomy" id="4081"/>
    <lineage>
        <taxon>Eukaryota</taxon>
        <taxon>Viridiplantae</taxon>
        <taxon>Streptophyta</taxon>
        <taxon>Embryophyta</taxon>
        <taxon>Tracheophyta</taxon>
        <taxon>Spermatophyta</taxon>
        <taxon>Magnoliopsida</taxon>
        <taxon>eudicotyledons</taxon>
        <taxon>Gunneridae</taxon>
        <taxon>Pentapetalae</taxon>
        <taxon>asterids</taxon>
        <taxon>lamiids</taxon>
        <taxon>Solanales</taxon>
        <taxon>Solanaceae</taxon>
        <taxon>Solanoideae</taxon>
        <taxon>Solaneae</taxon>
        <taxon>Solanum</taxon>
        <taxon>Solanum subgen. Lycopersicon</taxon>
    </lineage>
</organism>
<evidence type="ECO:0000313" key="2">
    <source>
        <dbReference type="Proteomes" id="UP000004994"/>
    </source>
</evidence>
<dbReference type="AlphaFoldDB" id="A0A3Q7ETR2"/>
<keyword evidence="2" id="KW-1185">Reference proteome</keyword>
<evidence type="ECO:0000313" key="1">
    <source>
        <dbReference type="EnsemblPlants" id="Solyc01g110684.1.1"/>
    </source>
</evidence>
<sequence length="150" mass="16772">MKFVNIWNRKLQTQGDCTSTRDGDSKEGWDGDSRKWIHAGNQGKTDEIIIMGRVEEVISAPWARNSLPQASLQEQQQQIKVSRLFVMCHSCQKLFAWSFHSSHTINVVNPPPQVVVTAENYGSGLSFCSPEPSPLSPDTLLGTKFQDVNP</sequence>